<dbReference type="GO" id="GO:0016746">
    <property type="term" value="F:acyltransferase activity"/>
    <property type="evidence" value="ECO:0007669"/>
    <property type="project" value="UniProtKB-KW"/>
</dbReference>
<dbReference type="EMBL" id="BMEX01000002">
    <property type="protein sequence ID" value="GGA37141.1"/>
    <property type="molecule type" value="Genomic_DNA"/>
</dbReference>
<keyword evidence="5" id="KW-1185">Reference proteome</keyword>
<keyword evidence="2 4" id="KW-0012">Acyltransferase</keyword>
<keyword evidence="1" id="KW-0808">Transferase</keyword>
<comment type="caution">
    <text evidence="4">The sequence shown here is derived from an EMBL/GenBank/DDBJ whole genome shotgun (WGS) entry which is preliminary data.</text>
</comment>
<sequence length="212" mass="24578">MGLLRWLFSLLIVRPLTLIVLGINIRHRERLPKKGPAILVANHNSHLDTLVMMTLFPLRMQNRIRPVAAADYFLKNRWMAWFSLNIMHIIPLQRKGGKKNRDLFQGIYTALDQGDLVILYPEGSRGEPERLQRYKSGIYHLARKRPDVPIHPIFMHGLGKALPKGDPILVPFFCDVFVGEPFRWQEDKQAFMEELNLRMAELAGEGDFAPWE</sequence>
<evidence type="ECO:0000256" key="2">
    <source>
        <dbReference type="ARBA" id="ARBA00023315"/>
    </source>
</evidence>
<protein>
    <submittedName>
        <fullName evidence="4">1-acyl-sn-glycerol-3-phosphate acyltransferase</fullName>
    </submittedName>
</protein>
<dbReference type="PANTHER" id="PTHR10434">
    <property type="entry name" value="1-ACYL-SN-GLYCEROL-3-PHOSPHATE ACYLTRANSFERASE"/>
    <property type="match status" value="1"/>
</dbReference>
<dbReference type="Pfam" id="PF01553">
    <property type="entry name" value="Acyltransferase"/>
    <property type="match status" value="1"/>
</dbReference>
<accession>A0ABQ1G585</accession>
<evidence type="ECO:0000313" key="4">
    <source>
        <dbReference type="EMBL" id="GGA37141.1"/>
    </source>
</evidence>
<feature type="domain" description="Phospholipid/glycerol acyltransferase" evidence="3">
    <location>
        <begin position="37"/>
        <end position="158"/>
    </location>
</feature>
<evidence type="ECO:0000259" key="3">
    <source>
        <dbReference type="SMART" id="SM00563"/>
    </source>
</evidence>
<dbReference type="InterPro" id="IPR002123">
    <property type="entry name" value="Plipid/glycerol_acylTrfase"/>
</dbReference>
<proteinExistence type="predicted"/>
<evidence type="ECO:0000256" key="1">
    <source>
        <dbReference type="ARBA" id="ARBA00022679"/>
    </source>
</evidence>
<gene>
    <name evidence="4" type="ORF">GCM10007416_07560</name>
</gene>
<organism evidence="4 5">
    <name type="scientific">Kroppenstedtia guangzhouensis</name>
    <dbReference type="NCBI Taxonomy" id="1274356"/>
    <lineage>
        <taxon>Bacteria</taxon>
        <taxon>Bacillati</taxon>
        <taxon>Bacillota</taxon>
        <taxon>Bacilli</taxon>
        <taxon>Bacillales</taxon>
        <taxon>Thermoactinomycetaceae</taxon>
        <taxon>Kroppenstedtia</taxon>
    </lineage>
</organism>
<dbReference type="PANTHER" id="PTHR10434:SF11">
    <property type="entry name" value="1-ACYL-SN-GLYCEROL-3-PHOSPHATE ACYLTRANSFERASE"/>
    <property type="match status" value="1"/>
</dbReference>
<dbReference type="SMART" id="SM00563">
    <property type="entry name" value="PlsC"/>
    <property type="match status" value="1"/>
</dbReference>
<evidence type="ECO:0000313" key="5">
    <source>
        <dbReference type="Proteomes" id="UP000617979"/>
    </source>
</evidence>
<dbReference type="Proteomes" id="UP000617979">
    <property type="component" value="Unassembled WGS sequence"/>
</dbReference>
<reference evidence="5" key="1">
    <citation type="journal article" date="2019" name="Int. J. Syst. Evol. Microbiol.">
        <title>The Global Catalogue of Microorganisms (GCM) 10K type strain sequencing project: providing services to taxonomists for standard genome sequencing and annotation.</title>
        <authorList>
            <consortium name="The Broad Institute Genomics Platform"/>
            <consortium name="The Broad Institute Genome Sequencing Center for Infectious Disease"/>
            <person name="Wu L."/>
            <person name="Ma J."/>
        </authorList>
    </citation>
    <scope>NUCLEOTIDE SEQUENCE [LARGE SCALE GENOMIC DNA]</scope>
    <source>
        <strain evidence="5">CGMCC 1.12404</strain>
    </source>
</reference>
<dbReference type="SUPFAM" id="SSF69593">
    <property type="entry name" value="Glycerol-3-phosphate (1)-acyltransferase"/>
    <property type="match status" value="1"/>
</dbReference>
<name>A0ABQ1G585_9BACL</name>
<dbReference type="RefSeq" id="WP_188430036.1">
    <property type="nucleotide sequence ID" value="NZ_BMEX01000002.1"/>
</dbReference>
<dbReference type="CDD" id="cd07989">
    <property type="entry name" value="LPLAT_AGPAT-like"/>
    <property type="match status" value="1"/>
</dbReference>